<dbReference type="NCBIfam" id="TIGR00125">
    <property type="entry name" value="cyt_tran_rel"/>
    <property type="match status" value="1"/>
</dbReference>
<dbReference type="InterPro" id="IPR014729">
    <property type="entry name" value="Rossmann-like_a/b/a_fold"/>
</dbReference>
<dbReference type="NCBIfam" id="NF000839">
    <property type="entry name" value="PRK00071.1-1"/>
    <property type="match status" value="1"/>
</dbReference>
<dbReference type="RefSeq" id="WP_400883697.1">
    <property type="nucleotide sequence ID" value="NZ_JBIWXY010000003.1"/>
</dbReference>
<evidence type="ECO:0000259" key="12">
    <source>
        <dbReference type="Pfam" id="PF01467"/>
    </source>
</evidence>
<dbReference type="InterPro" id="IPR005248">
    <property type="entry name" value="NadD/NMNAT"/>
</dbReference>
<dbReference type="NCBIfam" id="NF000840">
    <property type="entry name" value="PRK00071.1-3"/>
    <property type="match status" value="1"/>
</dbReference>
<reference evidence="13 14" key="1">
    <citation type="submission" date="2024-11" db="EMBL/GenBank/DDBJ databases">
        <authorList>
            <person name="Kaparullina E.N."/>
            <person name="Delegan Y.A."/>
            <person name="Doronina N.V."/>
        </authorList>
    </citation>
    <scope>NUCLEOTIDE SEQUENCE [LARGE SCALE GENOMIC DNA]</scope>
    <source>
        <strain evidence="13 14">7sh_L</strain>
    </source>
</reference>
<feature type="domain" description="Cytidyltransferase-like" evidence="12">
    <location>
        <begin position="26"/>
        <end position="205"/>
    </location>
</feature>
<evidence type="ECO:0000256" key="11">
    <source>
        <dbReference type="HAMAP-Rule" id="MF_00244"/>
    </source>
</evidence>
<keyword evidence="8 11" id="KW-0067">ATP-binding</keyword>
<protein>
    <recommendedName>
        <fullName evidence="11">Probable nicotinate-nucleotide adenylyltransferase</fullName>
        <ecNumber evidence="11">2.7.7.18</ecNumber>
    </recommendedName>
    <alternativeName>
        <fullName evidence="11">Deamido-NAD(+) diphosphorylase</fullName>
    </alternativeName>
    <alternativeName>
        <fullName evidence="11">Deamido-NAD(+) pyrophosphorylase</fullName>
    </alternativeName>
    <alternativeName>
        <fullName evidence="11">Nicotinate mononucleotide adenylyltransferase</fullName>
        <shortName evidence="11">NaMN adenylyltransferase</shortName>
    </alternativeName>
</protein>
<organism evidence="13 14">
    <name type="scientific">Methylobacillus methanolivorans</name>
    <dbReference type="NCBI Taxonomy" id="1848927"/>
    <lineage>
        <taxon>Bacteria</taxon>
        <taxon>Pseudomonadati</taxon>
        <taxon>Pseudomonadota</taxon>
        <taxon>Betaproteobacteria</taxon>
        <taxon>Nitrosomonadales</taxon>
        <taxon>Methylophilaceae</taxon>
        <taxon>Methylobacillus</taxon>
    </lineage>
</organism>
<evidence type="ECO:0000256" key="10">
    <source>
        <dbReference type="ARBA" id="ARBA00048721"/>
    </source>
</evidence>
<evidence type="ECO:0000313" key="14">
    <source>
        <dbReference type="Proteomes" id="UP001617669"/>
    </source>
</evidence>
<evidence type="ECO:0000256" key="4">
    <source>
        <dbReference type="ARBA" id="ARBA00022642"/>
    </source>
</evidence>
<dbReference type="Pfam" id="PF01467">
    <property type="entry name" value="CTP_transf_like"/>
    <property type="match status" value="1"/>
</dbReference>
<dbReference type="Proteomes" id="UP001617669">
    <property type="component" value="Unassembled WGS sequence"/>
</dbReference>
<evidence type="ECO:0000256" key="3">
    <source>
        <dbReference type="ARBA" id="ARBA00009014"/>
    </source>
</evidence>
<comment type="catalytic activity">
    <reaction evidence="10 11">
        <text>nicotinate beta-D-ribonucleotide + ATP + H(+) = deamido-NAD(+) + diphosphate</text>
        <dbReference type="Rhea" id="RHEA:22860"/>
        <dbReference type="ChEBI" id="CHEBI:15378"/>
        <dbReference type="ChEBI" id="CHEBI:30616"/>
        <dbReference type="ChEBI" id="CHEBI:33019"/>
        <dbReference type="ChEBI" id="CHEBI:57502"/>
        <dbReference type="ChEBI" id="CHEBI:58437"/>
        <dbReference type="EC" id="2.7.7.18"/>
    </reaction>
</comment>
<comment type="similarity">
    <text evidence="3 11">Belongs to the NadD family.</text>
</comment>
<evidence type="ECO:0000256" key="5">
    <source>
        <dbReference type="ARBA" id="ARBA00022679"/>
    </source>
</evidence>
<dbReference type="PANTHER" id="PTHR39321">
    <property type="entry name" value="NICOTINATE-NUCLEOTIDE ADENYLYLTRANSFERASE-RELATED"/>
    <property type="match status" value="1"/>
</dbReference>
<evidence type="ECO:0000256" key="6">
    <source>
        <dbReference type="ARBA" id="ARBA00022695"/>
    </source>
</evidence>
<comment type="pathway">
    <text evidence="2 11">Cofactor biosynthesis; NAD(+) biosynthesis; deamido-NAD(+) from nicotinate D-ribonucleotide: step 1/1.</text>
</comment>
<dbReference type="SUPFAM" id="SSF52374">
    <property type="entry name" value="Nucleotidylyl transferase"/>
    <property type="match status" value="1"/>
</dbReference>
<keyword evidence="14" id="KW-1185">Reference proteome</keyword>
<keyword evidence="9 11" id="KW-0520">NAD</keyword>
<evidence type="ECO:0000256" key="1">
    <source>
        <dbReference type="ARBA" id="ARBA00002324"/>
    </source>
</evidence>
<keyword evidence="4 11" id="KW-0662">Pyridine nucleotide biosynthesis</keyword>
<keyword evidence="5 11" id="KW-0808">Transferase</keyword>
<dbReference type="PANTHER" id="PTHR39321:SF3">
    <property type="entry name" value="PHOSPHOPANTETHEINE ADENYLYLTRANSFERASE"/>
    <property type="match status" value="1"/>
</dbReference>
<keyword evidence="6 11" id="KW-0548">Nucleotidyltransferase</keyword>
<dbReference type="GO" id="GO:0004515">
    <property type="term" value="F:nicotinate-nucleotide adenylyltransferase activity"/>
    <property type="evidence" value="ECO:0007669"/>
    <property type="project" value="UniProtKB-EC"/>
</dbReference>
<dbReference type="Gene3D" id="3.40.50.620">
    <property type="entry name" value="HUPs"/>
    <property type="match status" value="1"/>
</dbReference>
<dbReference type="NCBIfam" id="TIGR00482">
    <property type="entry name" value="nicotinate (nicotinamide) nucleotide adenylyltransferase"/>
    <property type="match status" value="1"/>
</dbReference>
<gene>
    <name evidence="11 13" type="primary">nadD</name>
    <name evidence="13" type="ORF">ACIKP9_12975</name>
</gene>
<dbReference type="EMBL" id="JBIWXY010000003">
    <property type="protein sequence ID" value="MFJ5447148.1"/>
    <property type="molecule type" value="Genomic_DNA"/>
</dbReference>
<comment type="caution">
    <text evidence="13">The sequence shown here is derived from an EMBL/GenBank/DDBJ whole genome shotgun (WGS) entry which is preliminary data.</text>
</comment>
<proteinExistence type="inferred from homology"/>
<name>A0ABW8GP60_9PROT</name>
<dbReference type="HAMAP" id="MF_00244">
    <property type="entry name" value="NaMN_adenylyltr"/>
    <property type="match status" value="1"/>
</dbReference>
<dbReference type="CDD" id="cd02165">
    <property type="entry name" value="NMNAT"/>
    <property type="match status" value="1"/>
</dbReference>
<comment type="function">
    <text evidence="1 11">Catalyzes the reversible adenylation of nicotinate mononucleotide (NaMN) to nicotinic acid adenine dinucleotide (NaAD).</text>
</comment>
<accession>A0ABW8GP60</accession>
<sequence length="234" mass="26150">MPSHLHFTSMTMGEISQAQALPLIGIMGGTFDPIHFGHLRMAQELAEALNLTEVRFIPSATPPHRDQPMTSAQQRADMVALAIADNPLFKLDTRELEREGYSYTIDTLQSLNEELQGQARLCLLMGMDAFAGITSWHRWEALLQFAHIVVATRPGATLPVSHTALDAWSQQHAIASAQLLRRQTENGILKQEITALDISATKIREHFAEGKTPRYLLPGNVLEYINQQTLYHQS</sequence>
<keyword evidence="7 11" id="KW-0547">Nucleotide-binding</keyword>
<evidence type="ECO:0000256" key="7">
    <source>
        <dbReference type="ARBA" id="ARBA00022741"/>
    </source>
</evidence>
<evidence type="ECO:0000256" key="8">
    <source>
        <dbReference type="ARBA" id="ARBA00022840"/>
    </source>
</evidence>
<dbReference type="EC" id="2.7.7.18" evidence="11"/>
<dbReference type="InterPro" id="IPR004821">
    <property type="entry name" value="Cyt_trans-like"/>
</dbReference>
<evidence type="ECO:0000256" key="9">
    <source>
        <dbReference type="ARBA" id="ARBA00023027"/>
    </source>
</evidence>
<evidence type="ECO:0000256" key="2">
    <source>
        <dbReference type="ARBA" id="ARBA00005019"/>
    </source>
</evidence>
<evidence type="ECO:0000313" key="13">
    <source>
        <dbReference type="EMBL" id="MFJ5447148.1"/>
    </source>
</evidence>